<dbReference type="Gene3D" id="1.10.150.130">
    <property type="match status" value="1"/>
</dbReference>
<evidence type="ECO:0000313" key="7">
    <source>
        <dbReference type="Proteomes" id="UP000020077"/>
    </source>
</evidence>
<evidence type="ECO:0000259" key="5">
    <source>
        <dbReference type="PROSITE" id="PS51898"/>
    </source>
</evidence>
<dbReference type="GO" id="GO:0003677">
    <property type="term" value="F:DNA binding"/>
    <property type="evidence" value="ECO:0007669"/>
    <property type="project" value="UniProtKB-KW"/>
</dbReference>
<dbReference type="InterPro" id="IPR053876">
    <property type="entry name" value="Phage_int_M"/>
</dbReference>
<evidence type="ECO:0000313" key="6">
    <source>
        <dbReference type="EMBL" id="KFB73897.1"/>
    </source>
</evidence>
<dbReference type="Gene3D" id="1.10.443.10">
    <property type="entry name" value="Intergrase catalytic core"/>
    <property type="match status" value="1"/>
</dbReference>
<dbReference type="Gene3D" id="3.30.160.390">
    <property type="entry name" value="Integrase, DNA-binding domain"/>
    <property type="match status" value="1"/>
</dbReference>
<evidence type="ECO:0000256" key="4">
    <source>
        <dbReference type="ARBA" id="ARBA00023172"/>
    </source>
</evidence>
<evidence type="ECO:0000256" key="2">
    <source>
        <dbReference type="ARBA" id="ARBA00022908"/>
    </source>
</evidence>
<dbReference type="GO" id="GO:0015074">
    <property type="term" value="P:DNA integration"/>
    <property type="evidence" value="ECO:0007669"/>
    <property type="project" value="UniProtKB-KW"/>
</dbReference>
<accession>A0A080LY97</accession>
<keyword evidence="2" id="KW-0229">DNA integration</keyword>
<dbReference type="PANTHER" id="PTHR30629:SF2">
    <property type="entry name" value="PROPHAGE INTEGRASE INTS-RELATED"/>
    <property type="match status" value="1"/>
</dbReference>
<dbReference type="PANTHER" id="PTHR30629">
    <property type="entry name" value="PROPHAGE INTEGRASE"/>
    <property type="match status" value="1"/>
</dbReference>
<name>A0A080LY97_9PROT</name>
<dbReference type="Pfam" id="PF00589">
    <property type="entry name" value="Phage_integrase"/>
    <property type="match status" value="1"/>
</dbReference>
<sequence length="410" mass="46282">MATNRLTAMQVAKAAPAEKTYKLRDGAGMFLLVDPKGGKYWRMDYRFGGLRKTIALGVFPAVSLQAARKARDLARDRLLSGEDPGEIRKTAKLTAAHRAQNSFEAVAREWHKEFAATWTEHTRWKNLRILEVNAFPWIGARVIGELRAPELLAVLRRVKDRGLLDTAHRLRQTVGQVLRYAIVTGRCDRDISQDLRGALPSKRQTHFAAIVEPEKFGALLRDLWAYSGAFATGCALRLSAFFALRPGELRALEWSEVDFAEKLITIPLGKMKARRLHLVPLSDQALAILADLRPLTGTGRFCFPGMQNHDRPMSENTVNAALRRLGYATACDHSAHGFRSSFATLAHGSGRFRSEVVEVQLAHQHGDAVRLAYDRGIFLEERRKLMSWWSDECDRMRQGWTKVRETKPEN</sequence>
<evidence type="ECO:0000256" key="1">
    <source>
        <dbReference type="ARBA" id="ARBA00008857"/>
    </source>
</evidence>
<dbReference type="Proteomes" id="UP000020077">
    <property type="component" value="Unassembled WGS sequence"/>
</dbReference>
<proteinExistence type="inferred from homology"/>
<feature type="domain" description="Tyr recombinase" evidence="5">
    <location>
        <begin position="206"/>
        <end position="387"/>
    </location>
</feature>
<comment type="similarity">
    <text evidence="1">Belongs to the 'phage' integrase family.</text>
</comment>
<dbReference type="Pfam" id="PF22022">
    <property type="entry name" value="Phage_int_M"/>
    <property type="match status" value="1"/>
</dbReference>
<dbReference type="PROSITE" id="PS51898">
    <property type="entry name" value="TYR_RECOMBINASE"/>
    <property type="match status" value="1"/>
</dbReference>
<dbReference type="InterPro" id="IPR013762">
    <property type="entry name" value="Integrase-like_cat_sf"/>
</dbReference>
<dbReference type="InterPro" id="IPR050808">
    <property type="entry name" value="Phage_Integrase"/>
</dbReference>
<evidence type="ECO:0000256" key="3">
    <source>
        <dbReference type="ARBA" id="ARBA00023125"/>
    </source>
</evidence>
<dbReference type="InterPro" id="IPR011010">
    <property type="entry name" value="DNA_brk_join_enz"/>
</dbReference>
<dbReference type="SUPFAM" id="SSF56349">
    <property type="entry name" value="DNA breaking-rejoining enzymes"/>
    <property type="match status" value="1"/>
</dbReference>
<organism evidence="6 7">
    <name type="scientific">Candidatus Accumulibacter phosphatis</name>
    <dbReference type="NCBI Taxonomy" id="327160"/>
    <lineage>
        <taxon>Bacteria</taxon>
        <taxon>Pseudomonadati</taxon>
        <taxon>Pseudomonadota</taxon>
        <taxon>Betaproteobacteria</taxon>
        <taxon>Candidatus Accumulibacter</taxon>
    </lineage>
</organism>
<comment type="caution">
    <text evidence="6">The sequence shown here is derived from an EMBL/GenBank/DDBJ whole genome shotgun (WGS) entry which is preliminary data.</text>
</comment>
<dbReference type="InterPro" id="IPR025166">
    <property type="entry name" value="Integrase_DNA_bind_dom"/>
</dbReference>
<dbReference type="InterPro" id="IPR010998">
    <property type="entry name" value="Integrase_recombinase_N"/>
</dbReference>
<reference evidence="6 7" key="1">
    <citation type="submission" date="2014-02" db="EMBL/GenBank/DDBJ databases">
        <title>Expanding our view of genomic diversity in Candidatus Accumulibacter clades.</title>
        <authorList>
            <person name="Skennerton C.T."/>
            <person name="Barr J.J."/>
            <person name="Slater F.R."/>
            <person name="Bond P.L."/>
            <person name="Tyson G.W."/>
        </authorList>
    </citation>
    <scope>NUCLEOTIDE SEQUENCE [LARGE SCALE GENOMIC DNA]</scope>
    <source>
        <strain evidence="7">BA-91</strain>
    </source>
</reference>
<gene>
    <name evidence="6" type="primary">intS_2</name>
    <name evidence="6" type="ORF">AW09_000822</name>
</gene>
<dbReference type="CDD" id="cd00801">
    <property type="entry name" value="INT_P4_C"/>
    <property type="match status" value="1"/>
</dbReference>
<dbReference type="AlphaFoldDB" id="A0A080LY97"/>
<keyword evidence="4" id="KW-0233">DNA recombination</keyword>
<dbReference type="Pfam" id="PF13356">
    <property type="entry name" value="Arm-DNA-bind_3"/>
    <property type="match status" value="1"/>
</dbReference>
<dbReference type="GO" id="GO:0006310">
    <property type="term" value="P:DNA recombination"/>
    <property type="evidence" value="ECO:0007669"/>
    <property type="project" value="UniProtKB-KW"/>
</dbReference>
<protein>
    <submittedName>
        <fullName evidence="6">Putative prophage CPS-53 integrase</fullName>
    </submittedName>
</protein>
<dbReference type="InterPro" id="IPR002104">
    <property type="entry name" value="Integrase_catalytic"/>
</dbReference>
<dbReference type="InterPro" id="IPR038488">
    <property type="entry name" value="Integrase_DNA-bd_sf"/>
</dbReference>
<keyword evidence="3" id="KW-0238">DNA-binding</keyword>
<dbReference type="EMBL" id="JDVG02000142">
    <property type="protein sequence ID" value="KFB73897.1"/>
    <property type="molecule type" value="Genomic_DNA"/>
</dbReference>